<dbReference type="InterPro" id="IPR011990">
    <property type="entry name" value="TPR-like_helical_dom_sf"/>
</dbReference>
<dbReference type="STRING" id="1653334.GA0071312_1964"/>
<dbReference type="PANTHER" id="PTHR37423:SF1">
    <property type="entry name" value="OUTER MEMBRANE PROTEIN ASSEMBLY FACTOR BAMD"/>
    <property type="match status" value="1"/>
</dbReference>
<dbReference type="SUPFAM" id="SSF48452">
    <property type="entry name" value="TPR-like"/>
    <property type="match status" value="2"/>
</dbReference>
<sequence>MSFANAFFGAKAGISRALVVAGLGLALAGCDTMTSLNPFDRAERYTPEIIEQKPAEELYNEGLARIESRDYQRAVESFTDLEDQYPVSDWARKALVMKAFAYYSANAYDDAIGVAQGYLRQYPGSEDAAYAQYIMAMAYYDQIPDITRDQERTQRAILAFQELIDRYPDSEYVEDAEAKLLLAYDQLAGKEMEVGRYYLNQRNYTGAINRFRNVVSEYQTTRHVEEALSRLTEAYFALGITDEAQTAAAVLGHNFPESRWYRDAYVLLESGGLEPRENRQSWISRAFADFTRGLISF</sequence>
<keyword evidence="5 8" id="KW-0449">Lipoprotein</keyword>
<dbReference type="InterPro" id="IPR039565">
    <property type="entry name" value="BamD-like"/>
</dbReference>
<dbReference type="Proteomes" id="UP000182800">
    <property type="component" value="Unassembled WGS sequence"/>
</dbReference>
<evidence type="ECO:0000313" key="10">
    <source>
        <dbReference type="Proteomes" id="UP000050497"/>
    </source>
</evidence>
<dbReference type="PATRIC" id="fig|1653334.4.peg.2894"/>
<dbReference type="Gene3D" id="1.25.40.10">
    <property type="entry name" value="Tetratricopeptide repeat domain"/>
    <property type="match status" value="1"/>
</dbReference>
<dbReference type="EMBL" id="LJSX01000012">
    <property type="protein sequence ID" value="KPQ10808.1"/>
    <property type="molecule type" value="Genomic_DNA"/>
</dbReference>
<evidence type="ECO:0000256" key="5">
    <source>
        <dbReference type="ARBA" id="ARBA00023288"/>
    </source>
</evidence>
<evidence type="ECO:0000259" key="7">
    <source>
        <dbReference type="Pfam" id="PF13525"/>
    </source>
</evidence>
<evidence type="ECO:0000256" key="4">
    <source>
        <dbReference type="ARBA" id="ARBA00023237"/>
    </source>
</evidence>
<comment type="subunit">
    <text evidence="6">Part of the Bam complex.</text>
</comment>
<keyword evidence="4 6" id="KW-0998">Cell outer membrane</keyword>
<dbReference type="GO" id="GO:0043165">
    <property type="term" value="P:Gram-negative-bacterium-type cell outer membrane assembly"/>
    <property type="evidence" value="ECO:0007669"/>
    <property type="project" value="UniProtKB-UniRule"/>
</dbReference>
<comment type="subcellular location">
    <subcellularLocation>
        <location evidence="6">Cell outer membrane</location>
    </subcellularLocation>
</comment>
<dbReference type="GO" id="GO:0051205">
    <property type="term" value="P:protein insertion into membrane"/>
    <property type="evidence" value="ECO:0007669"/>
    <property type="project" value="UniProtKB-UniRule"/>
</dbReference>
<feature type="domain" description="Outer membrane lipoprotein BamD-like" evidence="7">
    <location>
        <begin position="52"/>
        <end position="248"/>
    </location>
</feature>
<dbReference type="Proteomes" id="UP000050497">
    <property type="component" value="Unassembled WGS sequence"/>
</dbReference>
<comment type="function">
    <text evidence="6">Part of the outer membrane protein assembly complex, which is involved in assembly and insertion of beta-barrel proteins into the outer membrane.</text>
</comment>
<evidence type="ECO:0000313" key="9">
    <source>
        <dbReference type="EMBL" id="SCC81034.1"/>
    </source>
</evidence>
<dbReference type="CDD" id="cd15830">
    <property type="entry name" value="BamD"/>
    <property type="match status" value="1"/>
</dbReference>
<comment type="caution">
    <text evidence="8">The sequence shown here is derived from an EMBL/GenBank/DDBJ whole genome shotgun (WGS) entry which is preliminary data.</text>
</comment>
<gene>
    <name evidence="6 8" type="primary">bamD</name>
    <name evidence="9" type="ORF">GA0071312_1964</name>
    <name evidence="8" type="ORF">HLUCCO17_08965</name>
</gene>
<evidence type="ECO:0000256" key="6">
    <source>
        <dbReference type="HAMAP-Rule" id="MF_00922"/>
    </source>
</evidence>
<dbReference type="RefSeq" id="WP_074444819.1">
    <property type="nucleotide sequence ID" value="NZ_FMBM01000002.1"/>
</dbReference>
<keyword evidence="1 6" id="KW-0732">Signal</keyword>
<dbReference type="OrthoDB" id="9804044at2"/>
<evidence type="ECO:0000256" key="1">
    <source>
        <dbReference type="ARBA" id="ARBA00022729"/>
    </source>
</evidence>
<keyword evidence="11" id="KW-1185">Reference proteome</keyword>
<dbReference type="GO" id="GO:1990063">
    <property type="term" value="C:Bam protein complex"/>
    <property type="evidence" value="ECO:0007669"/>
    <property type="project" value="TreeGrafter"/>
</dbReference>
<organism evidence="8 10">
    <name type="scientific">Saliniramus fredricksonii</name>
    <dbReference type="NCBI Taxonomy" id="1653334"/>
    <lineage>
        <taxon>Bacteria</taxon>
        <taxon>Pseudomonadati</taxon>
        <taxon>Pseudomonadota</taxon>
        <taxon>Alphaproteobacteria</taxon>
        <taxon>Hyphomicrobiales</taxon>
        <taxon>Salinarimonadaceae</taxon>
        <taxon>Saliniramus</taxon>
    </lineage>
</organism>
<comment type="similarity">
    <text evidence="6">Belongs to the BamD family.</text>
</comment>
<evidence type="ECO:0000256" key="2">
    <source>
        <dbReference type="ARBA" id="ARBA00023136"/>
    </source>
</evidence>
<dbReference type="HAMAP" id="MF_00922">
    <property type="entry name" value="OM_assembly_BamD"/>
    <property type="match status" value="1"/>
</dbReference>
<keyword evidence="3" id="KW-0564">Palmitate</keyword>
<reference evidence="9 11" key="2">
    <citation type="submission" date="2016-08" db="EMBL/GenBank/DDBJ databases">
        <authorList>
            <person name="Varghese N."/>
            <person name="Submissions Spin"/>
        </authorList>
    </citation>
    <scope>NUCLEOTIDE SEQUENCE [LARGE SCALE GENOMIC DNA]</scope>
    <source>
        <strain evidence="9 11">HL-109</strain>
    </source>
</reference>
<dbReference type="EMBL" id="FMBM01000002">
    <property type="protein sequence ID" value="SCC81034.1"/>
    <property type="molecule type" value="Genomic_DNA"/>
</dbReference>
<dbReference type="NCBIfam" id="TIGR03302">
    <property type="entry name" value="OM_YfiO"/>
    <property type="match status" value="1"/>
</dbReference>
<protein>
    <recommendedName>
        <fullName evidence="6">Outer membrane protein assembly factor BamD</fullName>
    </recommendedName>
</protein>
<dbReference type="PANTHER" id="PTHR37423">
    <property type="entry name" value="SOLUBLE LYTIC MUREIN TRANSGLYCOSYLASE-RELATED"/>
    <property type="match status" value="1"/>
</dbReference>
<proteinExistence type="inferred from homology"/>
<dbReference type="Pfam" id="PF13525">
    <property type="entry name" value="YfiO"/>
    <property type="match status" value="1"/>
</dbReference>
<reference evidence="8 10" key="1">
    <citation type="submission" date="2015-09" db="EMBL/GenBank/DDBJ databases">
        <title>Identification and resolution of microdiversity through metagenomic sequencing of parallel consortia.</title>
        <authorList>
            <person name="Nelson W.C."/>
            <person name="Romine M.F."/>
            <person name="Lindemann S.R."/>
        </authorList>
    </citation>
    <scope>NUCLEOTIDE SEQUENCE [LARGE SCALE GENOMIC DNA]</scope>
    <source>
        <strain evidence="8">HL-109</strain>
    </source>
</reference>
<dbReference type="AlphaFoldDB" id="A0A0P7Y2Y0"/>
<evidence type="ECO:0000313" key="11">
    <source>
        <dbReference type="Proteomes" id="UP000182800"/>
    </source>
</evidence>
<accession>A0A0P7Y2Y0</accession>
<keyword evidence="2 6" id="KW-0472">Membrane</keyword>
<dbReference type="InterPro" id="IPR017689">
    <property type="entry name" value="BamD"/>
</dbReference>
<evidence type="ECO:0000256" key="3">
    <source>
        <dbReference type="ARBA" id="ARBA00023139"/>
    </source>
</evidence>
<evidence type="ECO:0000313" key="8">
    <source>
        <dbReference type="EMBL" id="KPQ10808.1"/>
    </source>
</evidence>
<name>A0A0P7Y2Y0_9HYPH</name>